<sequence length="438" mass="46690">MDTISEATSGSRTPPGTVHTTSSKHASFAAFSGSFIEWYDYSLYGTAAAVVFPQLFFPEGAGLVGAFGSFAAGFLARPVGALVFGHLGDRYGRKKMLLLSVLIMGMCTLLIGLLPTYQSSGWLAPALLVLLRTVQGFGIGGEFGGGALVALENAPSQKRGLMGSFHQMGTPAGILVATGVFSLVMLLPQETVMDWAWRLPFFLSGLFLVLALYIRDKLPETEVFQRSEDTKGAKQIPFISLLRQHPGALLLAVGARMCDAVTFNIVNVFGIAYATRELGLANEVMLTGFVISAGIQIGLIPIFGTLSDRIGRRPVYLSGTIVCAMAGLAYFPMLSLNSVWIAWLAIILTQAVGTGLMFSIQGTFFAELFTTKVRYTALGVVYQGSSLIGGAPTPLIALTLVGIAGSYWGAAVYVTAIAIMSFICTLFLTETYRSSILK</sequence>
<keyword evidence="10" id="KW-1185">Reference proteome</keyword>
<feature type="transmembrane region" description="Helical" evidence="7">
    <location>
        <begin position="284"/>
        <end position="303"/>
    </location>
</feature>
<feature type="domain" description="Major facilitator superfamily (MFS) profile" evidence="8">
    <location>
        <begin position="26"/>
        <end position="433"/>
    </location>
</feature>
<feature type="transmembrane region" description="Helical" evidence="7">
    <location>
        <begin position="195"/>
        <end position="214"/>
    </location>
</feature>
<evidence type="ECO:0000256" key="4">
    <source>
        <dbReference type="ARBA" id="ARBA00022692"/>
    </source>
</evidence>
<evidence type="ECO:0000256" key="1">
    <source>
        <dbReference type="ARBA" id="ARBA00004651"/>
    </source>
</evidence>
<dbReference type="GO" id="GO:0022857">
    <property type="term" value="F:transmembrane transporter activity"/>
    <property type="evidence" value="ECO:0007669"/>
    <property type="project" value="InterPro"/>
</dbReference>
<dbReference type="AlphaFoldDB" id="A0A5D9DCW3"/>
<dbReference type="SUPFAM" id="SSF103473">
    <property type="entry name" value="MFS general substrate transporter"/>
    <property type="match status" value="1"/>
</dbReference>
<dbReference type="RefSeq" id="WP_149320537.1">
    <property type="nucleotide sequence ID" value="NZ_JARWAH010000001.1"/>
</dbReference>
<dbReference type="Pfam" id="PF00083">
    <property type="entry name" value="Sugar_tr"/>
    <property type="match status" value="1"/>
</dbReference>
<proteinExistence type="predicted"/>
<evidence type="ECO:0000256" key="7">
    <source>
        <dbReference type="SAM" id="Phobius"/>
    </source>
</evidence>
<dbReference type="Gene3D" id="1.20.1250.20">
    <property type="entry name" value="MFS general substrate transporter like domains"/>
    <property type="match status" value="2"/>
</dbReference>
<comment type="caution">
    <text evidence="9">The sequence shown here is derived from an EMBL/GenBank/DDBJ whole genome shotgun (WGS) entry which is preliminary data.</text>
</comment>
<gene>
    <name evidence="9" type="ORF">FZZ93_01395</name>
</gene>
<feature type="transmembrane region" description="Helical" evidence="7">
    <location>
        <begin position="340"/>
        <end position="360"/>
    </location>
</feature>
<keyword evidence="2" id="KW-0813">Transport</keyword>
<dbReference type="EMBL" id="VTPU01000001">
    <property type="protein sequence ID" value="TZG41343.1"/>
    <property type="molecule type" value="Genomic_DNA"/>
</dbReference>
<evidence type="ECO:0000256" key="5">
    <source>
        <dbReference type="ARBA" id="ARBA00022989"/>
    </source>
</evidence>
<keyword evidence="5 7" id="KW-1133">Transmembrane helix</keyword>
<evidence type="ECO:0000256" key="6">
    <source>
        <dbReference type="ARBA" id="ARBA00023136"/>
    </source>
</evidence>
<dbReference type="Proteomes" id="UP000324260">
    <property type="component" value="Unassembled WGS sequence"/>
</dbReference>
<protein>
    <submittedName>
        <fullName evidence="9">MHS family MFS transporter</fullName>
    </submittedName>
</protein>
<name>A0A5D9DCW3_HALER</name>
<feature type="transmembrane region" description="Helical" evidence="7">
    <location>
        <begin position="63"/>
        <end position="84"/>
    </location>
</feature>
<keyword evidence="4 7" id="KW-0812">Transmembrane</keyword>
<dbReference type="PANTHER" id="PTHR43045">
    <property type="entry name" value="SHIKIMATE TRANSPORTER"/>
    <property type="match status" value="1"/>
</dbReference>
<evidence type="ECO:0000256" key="2">
    <source>
        <dbReference type="ARBA" id="ARBA00022448"/>
    </source>
</evidence>
<dbReference type="Pfam" id="PF07690">
    <property type="entry name" value="MFS_1"/>
    <property type="match status" value="1"/>
</dbReference>
<dbReference type="CDD" id="cd17369">
    <property type="entry name" value="MFS_ShiA_like"/>
    <property type="match status" value="1"/>
</dbReference>
<feature type="transmembrane region" description="Helical" evidence="7">
    <location>
        <begin position="410"/>
        <end position="429"/>
    </location>
</feature>
<feature type="transmembrane region" description="Helical" evidence="7">
    <location>
        <begin position="96"/>
        <end position="117"/>
    </location>
</feature>
<dbReference type="InterPro" id="IPR005828">
    <property type="entry name" value="MFS_sugar_transport-like"/>
</dbReference>
<dbReference type="InterPro" id="IPR036259">
    <property type="entry name" value="MFS_trans_sf"/>
</dbReference>
<dbReference type="InterPro" id="IPR011701">
    <property type="entry name" value="MFS"/>
</dbReference>
<keyword evidence="3" id="KW-1003">Cell membrane</keyword>
<dbReference type="PROSITE" id="PS50850">
    <property type="entry name" value="MFS"/>
    <property type="match status" value="1"/>
</dbReference>
<dbReference type="InterPro" id="IPR020846">
    <property type="entry name" value="MFS_dom"/>
</dbReference>
<comment type="subcellular location">
    <subcellularLocation>
        <location evidence="1">Cell membrane</location>
        <topology evidence="1">Multi-pass membrane protein</topology>
    </subcellularLocation>
</comment>
<feature type="transmembrane region" description="Helical" evidence="7">
    <location>
        <begin position="129"/>
        <end position="151"/>
    </location>
</feature>
<evidence type="ECO:0000313" key="10">
    <source>
        <dbReference type="Proteomes" id="UP000324260"/>
    </source>
</evidence>
<keyword evidence="6 7" id="KW-0472">Membrane</keyword>
<evidence type="ECO:0000313" key="9">
    <source>
        <dbReference type="EMBL" id="TZG41343.1"/>
    </source>
</evidence>
<dbReference type="OrthoDB" id="3690818at2"/>
<dbReference type="GO" id="GO:0005886">
    <property type="term" value="C:plasma membrane"/>
    <property type="evidence" value="ECO:0007669"/>
    <property type="project" value="UniProtKB-SubCell"/>
</dbReference>
<feature type="transmembrane region" description="Helical" evidence="7">
    <location>
        <begin position="380"/>
        <end position="404"/>
    </location>
</feature>
<feature type="transmembrane region" description="Helical" evidence="7">
    <location>
        <begin position="172"/>
        <end position="189"/>
    </location>
</feature>
<organism evidence="9 10">
    <name type="scientific">Halomonas eurihalina</name>
    <dbReference type="NCBI Taxonomy" id="42566"/>
    <lineage>
        <taxon>Bacteria</taxon>
        <taxon>Pseudomonadati</taxon>
        <taxon>Pseudomonadota</taxon>
        <taxon>Gammaproteobacteria</taxon>
        <taxon>Oceanospirillales</taxon>
        <taxon>Halomonadaceae</taxon>
        <taxon>Halomonas</taxon>
    </lineage>
</organism>
<evidence type="ECO:0000259" key="8">
    <source>
        <dbReference type="PROSITE" id="PS50850"/>
    </source>
</evidence>
<feature type="transmembrane region" description="Helical" evidence="7">
    <location>
        <begin position="315"/>
        <end position="334"/>
    </location>
</feature>
<accession>A0A5D9DCW3</accession>
<feature type="transmembrane region" description="Helical" evidence="7">
    <location>
        <begin position="248"/>
        <end position="272"/>
    </location>
</feature>
<evidence type="ECO:0000256" key="3">
    <source>
        <dbReference type="ARBA" id="ARBA00022475"/>
    </source>
</evidence>
<dbReference type="PANTHER" id="PTHR43045:SF1">
    <property type="entry name" value="SHIKIMATE TRANSPORTER"/>
    <property type="match status" value="1"/>
</dbReference>
<reference evidence="9 10" key="1">
    <citation type="submission" date="2019-08" db="EMBL/GenBank/DDBJ databases">
        <title>Draft Genome Sequence of Halomonas eurihalina Isolated from Preserved Hide-surface.</title>
        <authorList>
            <person name="Hussain S.A."/>
            <person name="Xu A."/>
            <person name="Sarker M."/>
            <person name="Sommers C."/>
        </authorList>
    </citation>
    <scope>NUCLEOTIDE SEQUENCE [LARGE SCALE GENOMIC DNA]</scope>
    <source>
        <strain evidence="9 10">MS1</strain>
    </source>
</reference>